<organism evidence="2 3">
    <name type="scientific">Thalictrum thalictroides</name>
    <name type="common">Rue-anemone</name>
    <name type="synonym">Anemone thalictroides</name>
    <dbReference type="NCBI Taxonomy" id="46969"/>
    <lineage>
        <taxon>Eukaryota</taxon>
        <taxon>Viridiplantae</taxon>
        <taxon>Streptophyta</taxon>
        <taxon>Embryophyta</taxon>
        <taxon>Tracheophyta</taxon>
        <taxon>Spermatophyta</taxon>
        <taxon>Magnoliopsida</taxon>
        <taxon>Ranunculales</taxon>
        <taxon>Ranunculaceae</taxon>
        <taxon>Thalictroideae</taxon>
        <taxon>Thalictrum</taxon>
    </lineage>
</organism>
<gene>
    <name evidence="2" type="ORF">FRX31_020397</name>
</gene>
<evidence type="ECO:0000313" key="2">
    <source>
        <dbReference type="EMBL" id="KAF5190016.1"/>
    </source>
</evidence>
<evidence type="ECO:0000313" key="3">
    <source>
        <dbReference type="Proteomes" id="UP000554482"/>
    </source>
</evidence>
<reference evidence="2 3" key="1">
    <citation type="submission" date="2020-06" db="EMBL/GenBank/DDBJ databases">
        <title>Transcriptomic and genomic resources for Thalictrum thalictroides and T. hernandezii: Facilitating candidate gene discovery in an emerging model plant lineage.</title>
        <authorList>
            <person name="Arias T."/>
            <person name="Riano-Pachon D.M."/>
            <person name="Di Stilio V.S."/>
        </authorList>
    </citation>
    <scope>NUCLEOTIDE SEQUENCE [LARGE SCALE GENOMIC DNA]</scope>
    <source>
        <strain evidence="3">cv. WT478/WT964</strain>
        <tissue evidence="2">Leaves</tissue>
    </source>
</reference>
<dbReference type="AlphaFoldDB" id="A0A7J6VY10"/>
<sequence length="130" mass="13939">MPPTSVPKFNVSSKKRYRSGAIKIGPEPQLIISGSSSKDVPTSDTRSLSKTTSARCSKGKEIVKPFAPSPFVYLLGEKEEVQVMSSDSTFKNPLVARALNEGIVLEADAGAVRKQSLPELCSHMNSCIAV</sequence>
<feature type="compositionally biased region" description="Polar residues" evidence="1">
    <location>
        <begin position="32"/>
        <end position="53"/>
    </location>
</feature>
<evidence type="ECO:0000256" key="1">
    <source>
        <dbReference type="SAM" id="MobiDB-lite"/>
    </source>
</evidence>
<dbReference type="Proteomes" id="UP000554482">
    <property type="component" value="Unassembled WGS sequence"/>
</dbReference>
<keyword evidence="3" id="KW-1185">Reference proteome</keyword>
<proteinExistence type="predicted"/>
<dbReference type="EMBL" id="JABWDY010024721">
    <property type="protein sequence ID" value="KAF5190016.1"/>
    <property type="molecule type" value="Genomic_DNA"/>
</dbReference>
<protein>
    <submittedName>
        <fullName evidence="2">Uncharacterized protein</fullName>
    </submittedName>
</protein>
<feature type="region of interest" description="Disordered" evidence="1">
    <location>
        <begin position="30"/>
        <end position="53"/>
    </location>
</feature>
<name>A0A7J6VY10_THATH</name>
<accession>A0A7J6VY10</accession>
<comment type="caution">
    <text evidence="2">The sequence shown here is derived from an EMBL/GenBank/DDBJ whole genome shotgun (WGS) entry which is preliminary data.</text>
</comment>
<feature type="non-terminal residue" evidence="2">
    <location>
        <position position="130"/>
    </location>
</feature>